<dbReference type="HOGENOM" id="CLU_3205411_0_0_5"/>
<dbReference type="EMBL" id="AP010803">
    <property type="protein sequence ID" value="BAI97850.1"/>
    <property type="molecule type" value="Genomic_DNA"/>
</dbReference>
<dbReference type="AlphaFoldDB" id="D4Z5G8"/>
<keyword evidence="3" id="KW-1185">Reference proteome</keyword>
<accession>D4Z5G8</accession>
<dbReference type="RefSeq" id="WP_013041138.1">
    <property type="nucleotide sequence ID" value="NC_014006.1"/>
</dbReference>
<dbReference type="GeneID" id="42454881"/>
<evidence type="ECO:0000313" key="3">
    <source>
        <dbReference type="Proteomes" id="UP000007753"/>
    </source>
</evidence>
<feature type="region of interest" description="Disordered" evidence="1">
    <location>
        <begin position="1"/>
        <end position="45"/>
    </location>
</feature>
<dbReference type="KEGG" id="sjp:SJA_C1-30160"/>
<proteinExistence type="predicted"/>
<evidence type="ECO:0000313" key="2">
    <source>
        <dbReference type="EMBL" id="BAI97850.1"/>
    </source>
</evidence>
<sequence>MAEPNPRIKDAQHKFPAPAVKPAQGRPATRRTTDQRSPADVSTVE</sequence>
<feature type="compositionally biased region" description="Basic and acidic residues" evidence="1">
    <location>
        <begin position="1"/>
        <end position="13"/>
    </location>
</feature>
<evidence type="ECO:0000256" key="1">
    <source>
        <dbReference type="SAM" id="MobiDB-lite"/>
    </source>
</evidence>
<dbReference type="STRING" id="452662.SJA_C1-30160"/>
<gene>
    <name evidence="2" type="ordered locus">SJA_C1-30160</name>
</gene>
<organism evidence="2 3">
    <name type="scientific">Sphingobium indicum (strain DSM 16413 / CCM 7287 / MTCC 6362 / UT26 / NBRC 101211 / UT26S)</name>
    <name type="common">Sphingobium japonicum</name>
    <dbReference type="NCBI Taxonomy" id="452662"/>
    <lineage>
        <taxon>Bacteria</taxon>
        <taxon>Pseudomonadati</taxon>
        <taxon>Pseudomonadota</taxon>
        <taxon>Alphaproteobacteria</taxon>
        <taxon>Sphingomonadales</taxon>
        <taxon>Sphingomonadaceae</taxon>
        <taxon>Sphingobium</taxon>
    </lineage>
</organism>
<dbReference type="Proteomes" id="UP000007753">
    <property type="component" value="Chromosome 1"/>
</dbReference>
<reference evidence="2 3" key="1">
    <citation type="journal article" date="2010" name="J. Bacteriol.">
        <title>Complete genome sequence of the representative gamma-hexachlorocyclohexane-degrading bacterium Sphingobium japonicum UT26.</title>
        <authorList>
            <person name="Nagata Y."/>
            <person name="Ohtsubo Y."/>
            <person name="Endo R."/>
            <person name="Ichikawa N."/>
            <person name="Ankai A."/>
            <person name="Oguchi A."/>
            <person name="Fukui S."/>
            <person name="Fujita N."/>
            <person name="Tsuda M."/>
        </authorList>
    </citation>
    <scope>NUCLEOTIDE SEQUENCE [LARGE SCALE GENOMIC DNA]</scope>
    <source>
        <strain evidence="3">DSM 16413 / CCM 7287 / MTCC 6362 / UT26 / NBRC 101211 / UT26S</strain>
    </source>
</reference>
<name>D4Z5G8_SPHIU</name>
<protein>
    <submittedName>
        <fullName evidence="2">Uncharacterized protein</fullName>
    </submittedName>
</protein>